<sequence>MKSYGRVAIVCVLCFALLSAFAPVGQAGGIVEAIGIALAKEIADAILEKSDAIAYAKAKTGGPDGDDKAIKSNDDENSFFTETELDADTGAVIASNGIGGDHYARIHIHWDWTSFGGSETWRPDPENEFGGYVQAWPDDDPVKPRDTTYAAAAAAFSESGRTDDYCYSAGVESIPGSGRKWKGVEAVRCSPIAEFALSEGAILLVSVERFSFTPTPPGPDLVQIAPLFNDPIDLFHSYLQETANLTVLPLLRGHDVIVQ</sequence>
<reference evidence="1" key="1">
    <citation type="journal article" date="2014" name="Front. Microbiol.">
        <title>High frequency of phylogenetically diverse reductive dehalogenase-homologous genes in deep subseafloor sedimentary metagenomes.</title>
        <authorList>
            <person name="Kawai M."/>
            <person name="Futagami T."/>
            <person name="Toyoda A."/>
            <person name="Takaki Y."/>
            <person name="Nishi S."/>
            <person name="Hori S."/>
            <person name="Arai W."/>
            <person name="Tsubouchi T."/>
            <person name="Morono Y."/>
            <person name="Uchiyama I."/>
            <person name="Ito T."/>
            <person name="Fujiyama A."/>
            <person name="Inagaki F."/>
            <person name="Takami H."/>
        </authorList>
    </citation>
    <scope>NUCLEOTIDE SEQUENCE</scope>
    <source>
        <strain evidence="1">Expedition CK06-06</strain>
    </source>
</reference>
<gene>
    <name evidence="1" type="ORF">S01H1_27500</name>
</gene>
<protein>
    <submittedName>
        <fullName evidence="1">Uncharacterized protein</fullName>
    </submittedName>
</protein>
<feature type="non-terminal residue" evidence="1">
    <location>
        <position position="259"/>
    </location>
</feature>
<dbReference type="EMBL" id="BARS01016751">
    <property type="protein sequence ID" value="GAF90342.1"/>
    <property type="molecule type" value="Genomic_DNA"/>
</dbReference>
<name>X0TQB8_9ZZZZ</name>
<dbReference type="AlphaFoldDB" id="X0TQB8"/>
<organism evidence="1">
    <name type="scientific">marine sediment metagenome</name>
    <dbReference type="NCBI Taxonomy" id="412755"/>
    <lineage>
        <taxon>unclassified sequences</taxon>
        <taxon>metagenomes</taxon>
        <taxon>ecological metagenomes</taxon>
    </lineage>
</organism>
<accession>X0TQB8</accession>
<proteinExistence type="predicted"/>
<evidence type="ECO:0000313" key="1">
    <source>
        <dbReference type="EMBL" id="GAF90342.1"/>
    </source>
</evidence>
<comment type="caution">
    <text evidence="1">The sequence shown here is derived from an EMBL/GenBank/DDBJ whole genome shotgun (WGS) entry which is preliminary data.</text>
</comment>